<dbReference type="AlphaFoldDB" id="A0AAV2PPN2"/>
<name>A0AAV2PPN2_MEGNR</name>
<dbReference type="InterPro" id="IPR000210">
    <property type="entry name" value="BTB/POZ_dom"/>
</dbReference>
<protein>
    <recommendedName>
        <fullName evidence="1">BTB domain-containing protein</fullName>
    </recommendedName>
</protein>
<dbReference type="PANTHER" id="PTHR45774">
    <property type="entry name" value="BTB/POZ DOMAIN-CONTAINING"/>
    <property type="match status" value="1"/>
</dbReference>
<feature type="non-terminal residue" evidence="2">
    <location>
        <position position="417"/>
    </location>
</feature>
<reference evidence="2 3" key="1">
    <citation type="submission" date="2024-05" db="EMBL/GenBank/DDBJ databases">
        <authorList>
            <person name="Wallberg A."/>
        </authorList>
    </citation>
    <scope>NUCLEOTIDE SEQUENCE [LARGE SCALE GENOMIC DNA]</scope>
</reference>
<comment type="caution">
    <text evidence="2">The sequence shown here is derived from an EMBL/GenBank/DDBJ whole genome shotgun (WGS) entry which is preliminary data.</text>
</comment>
<dbReference type="EMBL" id="CAXKWB010001026">
    <property type="protein sequence ID" value="CAL4063160.1"/>
    <property type="molecule type" value="Genomic_DNA"/>
</dbReference>
<accession>A0AAV2PPN2</accession>
<dbReference type="Gene3D" id="3.30.710.10">
    <property type="entry name" value="Potassium Channel Kv1.1, Chain A"/>
    <property type="match status" value="1"/>
</dbReference>
<dbReference type="PANTHER" id="PTHR45774:SF3">
    <property type="entry name" value="BTB (POZ) DOMAIN-CONTAINING 2B-RELATED"/>
    <property type="match status" value="1"/>
</dbReference>
<gene>
    <name evidence="2" type="ORF">MNOR_LOCUS3126</name>
</gene>
<feature type="domain" description="BTB" evidence="1">
    <location>
        <begin position="34"/>
        <end position="102"/>
    </location>
</feature>
<dbReference type="PROSITE" id="PS50097">
    <property type="entry name" value="BTB"/>
    <property type="match status" value="1"/>
</dbReference>
<dbReference type="Pfam" id="PF00651">
    <property type="entry name" value="BTB"/>
    <property type="match status" value="1"/>
</dbReference>
<sequence length="417" mass="47576">MTADIIRCPEKPWQNSLVGSREKINALFYNGNFSDLTITFAGHDIEYKAHRLIMAVSSSIFEGMLFGPMANKGSELELPFDNPEAFKIVLGSCYEVGIETSDIDVALEVYMLADKYFMEQLEKECAQHIGNLLNNENVNKVLEFATHFNFISLKETCFEALKTKFQSDIIDSSKILLVLQTDWCQELLKSDIKISHLVFQDSWRYPSEILCDDIVMEVLRRKCCRSPGLRNFSGCVSAKVVNSICWEFSDPLAVANPCMLCLSFTNHQQAKEVISVLYDGQFTEQLSVHLQCNMIPTDLLIHLPVNHLRYQPDLLISEVDNNGIEWVVSAARSLMPDDSCYDLICFPKCELTISGLKLLMVQLAEVNVEYRTIQMCSPELPSYKEDEIKEWARSNLPQVYTSSGIRLFDRDEDIYNL</sequence>
<proteinExistence type="predicted"/>
<evidence type="ECO:0000313" key="2">
    <source>
        <dbReference type="EMBL" id="CAL4063160.1"/>
    </source>
</evidence>
<keyword evidence="3" id="KW-1185">Reference proteome</keyword>
<dbReference type="Proteomes" id="UP001497623">
    <property type="component" value="Unassembled WGS sequence"/>
</dbReference>
<dbReference type="SUPFAM" id="SSF54695">
    <property type="entry name" value="POZ domain"/>
    <property type="match status" value="1"/>
</dbReference>
<evidence type="ECO:0000259" key="1">
    <source>
        <dbReference type="PROSITE" id="PS50097"/>
    </source>
</evidence>
<organism evidence="2 3">
    <name type="scientific">Meganyctiphanes norvegica</name>
    <name type="common">Northern krill</name>
    <name type="synonym">Thysanopoda norvegica</name>
    <dbReference type="NCBI Taxonomy" id="48144"/>
    <lineage>
        <taxon>Eukaryota</taxon>
        <taxon>Metazoa</taxon>
        <taxon>Ecdysozoa</taxon>
        <taxon>Arthropoda</taxon>
        <taxon>Crustacea</taxon>
        <taxon>Multicrustacea</taxon>
        <taxon>Malacostraca</taxon>
        <taxon>Eumalacostraca</taxon>
        <taxon>Eucarida</taxon>
        <taxon>Euphausiacea</taxon>
        <taxon>Euphausiidae</taxon>
        <taxon>Meganyctiphanes</taxon>
    </lineage>
</organism>
<dbReference type="SMART" id="SM00225">
    <property type="entry name" value="BTB"/>
    <property type="match status" value="1"/>
</dbReference>
<dbReference type="InterPro" id="IPR011333">
    <property type="entry name" value="SKP1/BTB/POZ_sf"/>
</dbReference>
<evidence type="ECO:0000313" key="3">
    <source>
        <dbReference type="Proteomes" id="UP001497623"/>
    </source>
</evidence>